<evidence type="ECO:0000313" key="1">
    <source>
        <dbReference type="EMBL" id="ODA35892.1"/>
    </source>
</evidence>
<dbReference type="GO" id="GO:0004252">
    <property type="term" value="F:serine-type endopeptidase activity"/>
    <property type="evidence" value="ECO:0007669"/>
    <property type="project" value="InterPro"/>
</dbReference>
<dbReference type="STRING" id="1080227.A8L45_02330"/>
<gene>
    <name evidence="1" type="ORF">A8L45_02330</name>
</gene>
<protein>
    <submittedName>
        <fullName evidence="1">Uncharacterized protein</fullName>
    </submittedName>
</protein>
<dbReference type="SUPFAM" id="SSF52743">
    <property type="entry name" value="Subtilisin-like"/>
    <property type="match status" value="1"/>
</dbReference>
<proteinExistence type="predicted"/>
<name>A0A1C3ERL2_9GAMM</name>
<accession>A0A1C3ERL2</accession>
<dbReference type="GO" id="GO:0006508">
    <property type="term" value="P:proteolysis"/>
    <property type="evidence" value="ECO:0007669"/>
    <property type="project" value="InterPro"/>
</dbReference>
<dbReference type="Gene3D" id="3.40.50.200">
    <property type="entry name" value="Peptidase S8/S53 domain"/>
    <property type="match status" value="1"/>
</dbReference>
<dbReference type="EMBL" id="LYBM01000002">
    <property type="protein sequence ID" value="ODA35892.1"/>
    <property type="molecule type" value="Genomic_DNA"/>
</dbReference>
<dbReference type="AlphaFoldDB" id="A0A1C3ERL2"/>
<dbReference type="Proteomes" id="UP000094936">
    <property type="component" value="Unassembled WGS sequence"/>
</dbReference>
<reference evidence="1 2" key="1">
    <citation type="submission" date="2016-05" db="EMBL/GenBank/DDBJ databases">
        <title>Genomic Taxonomy of the Vibrionaceae.</title>
        <authorList>
            <person name="Gomez-Gil B."/>
            <person name="Enciso-Ibarra J."/>
        </authorList>
    </citation>
    <scope>NUCLEOTIDE SEQUENCE [LARGE SCALE GENOMIC DNA]</scope>
    <source>
        <strain evidence="1 2">CAIM 1920</strain>
    </source>
</reference>
<dbReference type="RefSeq" id="WP_068898807.1">
    <property type="nucleotide sequence ID" value="NZ_LYBM01000002.1"/>
</dbReference>
<organism evidence="1 2">
    <name type="scientific">Veronia pacifica</name>
    <dbReference type="NCBI Taxonomy" id="1080227"/>
    <lineage>
        <taxon>Bacteria</taxon>
        <taxon>Pseudomonadati</taxon>
        <taxon>Pseudomonadota</taxon>
        <taxon>Gammaproteobacteria</taxon>
        <taxon>Vibrionales</taxon>
        <taxon>Vibrionaceae</taxon>
        <taxon>Veronia</taxon>
    </lineage>
</organism>
<dbReference type="InterPro" id="IPR036852">
    <property type="entry name" value="Peptidase_S8/S53_dom_sf"/>
</dbReference>
<evidence type="ECO:0000313" key="2">
    <source>
        <dbReference type="Proteomes" id="UP000094936"/>
    </source>
</evidence>
<comment type="caution">
    <text evidence="1">The sequence shown here is derived from an EMBL/GenBank/DDBJ whole genome shotgun (WGS) entry which is preliminary data.</text>
</comment>
<sequence length="217" mass="23574">MKPNFVPTLLAVSILTACGGSDDGNNNVNPSGTVLVTKGTSITGKIDVDAGESANSSIQYKIDSPEDDIVSFDIERDGSFSLVAKPFAEPVKITISTNVNSKIESKQYTFLTQQVNDQATDDTDPLYSEQWHLNNKGQFAFSASRGTAGFDLNIGQLHRQGLTGESIHVAVVDSGLSYVKKIWQTTLYPEPQETSRTMTMIRLPKVQVVTMVLLSPD</sequence>
<dbReference type="PROSITE" id="PS51257">
    <property type="entry name" value="PROKAR_LIPOPROTEIN"/>
    <property type="match status" value="1"/>
</dbReference>
<keyword evidence="2" id="KW-1185">Reference proteome</keyword>